<comment type="caution">
    <text evidence="5">The sequence shown here is derived from an EMBL/GenBank/DDBJ whole genome shotgun (WGS) entry which is preliminary data.</text>
</comment>
<dbReference type="SUPFAM" id="SSF55874">
    <property type="entry name" value="ATPase domain of HSP90 chaperone/DNA topoisomerase II/histidine kinase"/>
    <property type="match status" value="1"/>
</dbReference>
<dbReference type="SUPFAM" id="SSF54211">
    <property type="entry name" value="Ribosomal protein S5 domain 2-like"/>
    <property type="match status" value="1"/>
</dbReference>
<dbReference type="GO" id="GO:0030983">
    <property type="term" value="F:mismatched DNA binding"/>
    <property type="evidence" value="ECO:0007669"/>
    <property type="project" value="InterPro"/>
</dbReference>
<reference evidence="5 6" key="1">
    <citation type="submission" date="2016-04" db="EMBL/GenBank/DDBJ databases">
        <title>Evolutionary innovation and constraint leading to complex multicellularity in the Ascomycota.</title>
        <authorList>
            <person name="Cisse O."/>
            <person name="Nguyen A."/>
            <person name="Hewitt D.A."/>
            <person name="Jedd G."/>
            <person name="Stajich J.E."/>
        </authorList>
    </citation>
    <scope>NUCLEOTIDE SEQUENCE [LARGE SCALE GENOMIC DNA]</scope>
    <source>
        <strain evidence="5 6">DAH-3</strain>
    </source>
</reference>
<dbReference type="InterPro" id="IPR013507">
    <property type="entry name" value="DNA_mismatch_S5_2-like"/>
</dbReference>
<dbReference type="Gene3D" id="3.30.230.10">
    <property type="match status" value="1"/>
</dbReference>
<accession>A0A1U7LUS2</accession>
<feature type="region of interest" description="Disordered" evidence="3">
    <location>
        <begin position="664"/>
        <end position="724"/>
    </location>
</feature>
<evidence type="ECO:0000313" key="6">
    <source>
        <dbReference type="Proteomes" id="UP000186594"/>
    </source>
</evidence>
<evidence type="ECO:0000256" key="2">
    <source>
        <dbReference type="ARBA" id="ARBA00022763"/>
    </source>
</evidence>
<dbReference type="Pfam" id="PF01119">
    <property type="entry name" value="DNA_mis_repair"/>
    <property type="match status" value="1"/>
</dbReference>
<keyword evidence="6" id="KW-1185">Reference proteome</keyword>
<dbReference type="Gene3D" id="3.30.565.10">
    <property type="entry name" value="Histidine kinase-like ATPase, C-terminal domain"/>
    <property type="match status" value="1"/>
</dbReference>
<feature type="compositionally biased region" description="Polar residues" evidence="3">
    <location>
        <begin position="414"/>
        <end position="423"/>
    </location>
</feature>
<dbReference type="InterPro" id="IPR036890">
    <property type="entry name" value="HATPase_C_sf"/>
</dbReference>
<feature type="domain" description="DNA mismatch repair protein S5" evidence="4">
    <location>
        <begin position="214"/>
        <end position="348"/>
    </location>
</feature>
<dbReference type="InterPro" id="IPR038973">
    <property type="entry name" value="MutL/Mlh/Pms-like"/>
</dbReference>
<feature type="compositionally biased region" description="Polar residues" evidence="3">
    <location>
        <begin position="389"/>
        <end position="401"/>
    </location>
</feature>
<dbReference type="EMBL" id="LXFE01000211">
    <property type="protein sequence ID" value="OLL26261.1"/>
    <property type="molecule type" value="Genomic_DNA"/>
</dbReference>
<dbReference type="Proteomes" id="UP000186594">
    <property type="component" value="Unassembled WGS sequence"/>
</dbReference>
<organism evidence="5 6">
    <name type="scientific">Neolecta irregularis (strain DAH-3)</name>
    <dbReference type="NCBI Taxonomy" id="1198029"/>
    <lineage>
        <taxon>Eukaryota</taxon>
        <taxon>Fungi</taxon>
        <taxon>Dikarya</taxon>
        <taxon>Ascomycota</taxon>
        <taxon>Taphrinomycotina</taxon>
        <taxon>Neolectales</taxon>
        <taxon>Neolectaceae</taxon>
        <taxon>Neolecta</taxon>
    </lineage>
</organism>
<dbReference type="GO" id="GO:0140664">
    <property type="term" value="F:ATP-dependent DNA damage sensor activity"/>
    <property type="evidence" value="ECO:0007669"/>
    <property type="project" value="InterPro"/>
</dbReference>
<dbReference type="PANTHER" id="PTHR10073">
    <property type="entry name" value="DNA MISMATCH REPAIR PROTEIN MLH, PMS, MUTL"/>
    <property type="match status" value="1"/>
</dbReference>
<gene>
    <name evidence="5" type="ORF">NEOLI_000310</name>
</gene>
<dbReference type="InterPro" id="IPR020568">
    <property type="entry name" value="Ribosomal_Su5_D2-typ_SF"/>
</dbReference>
<dbReference type="InterPro" id="IPR014762">
    <property type="entry name" value="DNA_mismatch_repair_CS"/>
</dbReference>
<name>A0A1U7LUS2_NEOID</name>
<dbReference type="GO" id="GO:0061982">
    <property type="term" value="P:meiosis I cell cycle process"/>
    <property type="evidence" value="ECO:0007669"/>
    <property type="project" value="UniProtKB-ARBA"/>
</dbReference>
<evidence type="ECO:0000313" key="5">
    <source>
        <dbReference type="EMBL" id="OLL26261.1"/>
    </source>
</evidence>
<dbReference type="PROSITE" id="PS00058">
    <property type="entry name" value="DNA_MISMATCH_REPAIR_1"/>
    <property type="match status" value="1"/>
</dbReference>
<sequence>MTITKLDDASVRAISSGQVITSLIDIVKELVENAVDAASTFITISLEYNGMDGITVKDNGRGIPVDDRRSMAKRYYTSKLESFEDLPSVRTYGFRGEALASIAAIAGEMSITTKTDADKVGTIYYFSREGEIISQKNVSPARGTTVTIKKIFTLFPVRRENARKQATKLPAQIKHLITTYAIVNPSIRFSSQVKGGSKLRDTVVAPTKQVTDTISQTLGKEISNSCLWVESKLSEDALSNDLRIEAFLPDPSKNVHLLNGKGYFIYIDNRPTTCLRGNLKIITKLVKQYILNSLGESTKLSDPFYYLNIVCLKGVYDPNLEPSKDAVLFRDFDTVVAKLEDLLASVYGVLERVPVISPRQKSRQSLPAETPQGTEFDNYLNRKKDESQLDINPDSTYSLELNDNKIPRGIQCSVGRSSSSSPLNIFDPSLHRESLPPHPESTAPQSDRRQSFNAYHALTSATTPSKSSPAKKPIETPWRFSMAEGENSSDSDEESEDSIIGHIEIEEDVIEDEEISASLSNPWTLAKLNNVQNRNPQHSVPLREAEVISASFVYPDPNAPLSHEPRQASPQSSRHRQRNQILVVSKPINSFFLLSDRPDNRPVTTKTEIQANPRHDSPDQALRTEGPTQVQQSTDHRQIGLRVPQTTLNQSHFQSTQNLIQNVAAGSESEQKSHQNRQKRRKITQEDGISPSKEDTSPHKNRRRSATRALGHSPLTNNEDFQPSRLEKCPLGFATHNLETEIDSAPVVSKSYVDAIHYDEDVPGNISPLNLTGLLHAKWRGKICLKGREPMSILAGYSDNGSLRALFVVACGKRQDTPGREKILTEMLLQDDLGVNGVSFFSIEDRVFSYSRIF</sequence>
<dbReference type="InterPro" id="IPR014721">
    <property type="entry name" value="Ribsml_uS5_D2-typ_fold_subgr"/>
</dbReference>
<dbReference type="PANTHER" id="PTHR10073:SF41">
    <property type="entry name" value="MISMATCH REPAIR PROTEIN, PUTATIVE (AFU_ORTHOLOGUE AFUA_8G05820)-RELATED"/>
    <property type="match status" value="1"/>
</dbReference>
<dbReference type="InterPro" id="IPR002099">
    <property type="entry name" value="MutL/Mlh/PMS"/>
</dbReference>
<dbReference type="GO" id="GO:0016887">
    <property type="term" value="F:ATP hydrolysis activity"/>
    <property type="evidence" value="ECO:0007669"/>
    <property type="project" value="InterPro"/>
</dbReference>
<dbReference type="GO" id="GO:0032389">
    <property type="term" value="C:MutLalpha complex"/>
    <property type="evidence" value="ECO:0007669"/>
    <property type="project" value="TreeGrafter"/>
</dbReference>
<dbReference type="GO" id="GO:0006298">
    <property type="term" value="P:mismatch repair"/>
    <property type="evidence" value="ECO:0007669"/>
    <property type="project" value="InterPro"/>
</dbReference>
<dbReference type="GO" id="GO:0005524">
    <property type="term" value="F:ATP binding"/>
    <property type="evidence" value="ECO:0007669"/>
    <property type="project" value="InterPro"/>
</dbReference>
<dbReference type="FunFam" id="3.30.565.10:FF:000017">
    <property type="entry name" value="PMS1 homolog 1, mismatch repair system component"/>
    <property type="match status" value="1"/>
</dbReference>
<dbReference type="OrthoDB" id="10263226at2759"/>
<evidence type="ECO:0000256" key="1">
    <source>
        <dbReference type="ARBA" id="ARBA00006082"/>
    </source>
</evidence>
<evidence type="ECO:0000256" key="3">
    <source>
        <dbReference type="SAM" id="MobiDB-lite"/>
    </source>
</evidence>
<proteinExistence type="inferred from homology"/>
<dbReference type="STRING" id="1198029.A0A1U7LUS2"/>
<dbReference type="SMART" id="SM01340">
    <property type="entry name" value="DNA_mis_repair"/>
    <property type="match status" value="1"/>
</dbReference>
<evidence type="ECO:0000259" key="4">
    <source>
        <dbReference type="SMART" id="SM01340"/>
    </source>
</evidence>
<dbReference type="CDD" id="cd16926">
    <property type="entry name" value="HATPase_MutL-MLH-PMS-like"/>
    <property type="match status" value="1"/>
</dbReference>
<dbReference type="Pfam" id="PF13589">
    <property type="entry name" value="HATPase_c_3"/>
    <property type="match status" value="1"/>
</dbReference>
<feature type="region of interest" description="Disordered" evidence="3">
    <location>
        <begin position="382"/>
        <end position="448"/>
    </location>
</feature>
<comment type="similarity">
    <text evidence="1">Belongs to the DNA mismatch repair MutL/HexB family.</text>
</comment>
<dbReference type="AlphaFoldDB" id="A0A1U7LUS2"/>
<dbReference type="NCBIfam" id="TIGR00585">
    <property type="entry name" value="mutl"/>
    <property type="match status" value="1"/>
</dbReference>
<protein>
    <submittedName>
        <fullName evidence="5">PMS1 1 protein</fullName>
    </submittedName>
</protein>
<feature type="region of interest" description="Disordered" evidence="3">
    <location>
        <begin position="556"/>
        <end position="579"/>
    </location>
</feature>
<keyword evidence="2" id="KW-0227">DNA damage</keyword>
<feature type="region of interest" description="Disordered" evidence="3">
    <location>
        <begin position="595"/>
        <end position="636"/>
    </location>
</feature>